<comment type="caution">
    <text evidence="2">The sequence shown here is derived from an EMBL/GenBank/DDBJ whole genome shotgun (WGS) entry which is preliminary data.</text>
</comment>
<organism evidence="2 3">
    <name type="scientific">Paenibacillus zeisoli</name>
    <dbReference type="NCBI Taxonomy" id="2496267"/>
    <lineage>
        <taxon>Bacteria</taxon>
        <taxon>Bacillati</taxon>
        <taxon>Bacillota</taxon>
        <taxon>Bacilli</taxon>
        <taxon>Bacillales</taxon>
        <taxon>Paenibacillaceae</taxon>
        <taxon>Paenibacillus</taxon>
    </lineage>
</organism>
<name>A0A433XQF0_9BACL</name>
<reference evidence="2 3" key="1">
    <citation type="submission" date="2018-12" db="EMBL/GenBank/DDBJ databases">
        <authorList>
            <person name="Sun L."/>
            <person name="Chen Z."/>
        </authorList>
    </citation>
    <scope>NUCLEOTIDE SEQUENCE [LARGE SCALE GENOMIC DNA]</scope>
    <source>
        <strain evidence="2 3">3-5-3</strain>
    </source>
</reference>
<sequence>MIMQSGTFKWAEELGASELGMRTLGLIVQSYAGQPFKLEQIEKLARDGISGAELRIGVLSLVKSGILCAVKKTWGERLYFITAPLFPRLQACILGPVYPHEEAVNRVSLEREGRPGIEMDLFRVLVWIGQNGLLITAKGTIHQKTISRLGGLIQLAADDLKHIPLHYPHKEVYPANTAVVLDLLLALGLIERRGSWTVNEPAVAEWLRLPSDVMRLAVYKQLLTRYIPADPSLQHYAYAISTEHIQEGTWYLLEDIICWMKGYHMLTGPLAEGQTTFMLGWLEMLCGLGFVDLGLGEKGQAAFRWRGKPKLEGQITTAGKADRNFEQPLAPVERKFYVQPDFEILVPSGVSYLLRWELELFAQGLTYDAMSVYKISRESTAHALKHRRTPADAAAFLEQGSASGIPANLRSALEQWGRELGRTSIEERVLLRCSDEEAAERINRYDGGQSKLERIGPLDFIVHEQDLKEMYKVLNHLDLTPRKTVHSESAIIYPRFDPALQAAGDLSVEEAVEINPGHPGPREPQGWIFSGTAIHIYERDEEPLSLADLFPGSEEIPQAWCKELRSYHASTAKALIQQALAWRTKIRLGIRGKVTEGLPIRLLNGNPWKVQVLMLPSLQSQDLSHSDWDTLQLLLPEDPYFKG</sequence>
<dbReference type="OrthoDB" id="2987331at2"/>
<dbReference type="AlphaFoldDB" id="A0A433XQF0"/>
<proteinExistence type="predicted"/>
<dbReference type="Proteomes" id="UP000272464">
    <property type="component" value="Unassembled WGS sequence"/>
</dbReference>
<dbReference type="Pfam" id="PF13625">
    <property type="entry name" value="Helicase_C_3"/>
    <property type="match status" value="1"/>
</dbReference>
<dbReference type="InterPro" id="IPR032830">
    <property type="entry name" value="XPB/Ssl2_N"/>
</dbReference>
<protein>
    <recommendedName>
        <fullName evidence="1">Helicase XPB/Ssl2 N-terminal domain-containing protein</fullName>
    </recommendedName>
</protein>
<accession>A0A433XQF0</accession>
<dbReference type="EMBL" id="RZNX01000001">
    <property type="protein sequence ID" value="RUT36266.1"/>
    <property type="molecule type" value="Genomic_DNA"/>
</dbReference>
<evidence type="ECO:0000313" key="2">
    <source>
        <dbReference type="EMBL" id="RUT36266.1"/>
    </source>
</evidence>
<feature type="domain" description="Helicase XPB/Ssl2 N-terminal" evidence="1">
    <location>
        <begin position="337"/>
        <end position="444"/>
    </location>
</feature>
<evidence type="ECO:0000313" key="3">
    <source>
        <dbReference type="Proteomes" id="UP000272464"/>
    </source>
</evidence>
<evidence type="ECO:0000259" key="1">
    <source>
        <dbReference type="Pfam" id="PF13625"/>
    </source>
</evidence>
<gene>
    <name evidence="2" type="ORF">EJP77_04560</name>
</gene>
<keyword evidence="3" id="KW-1185">Reference proteome</keyword>